<evidence type="ECO:0000256" key="7">
    <source>
        <dbReference type="ARBA" id="ARBA00023157"/>
    </source>
</evidence>
<comment type="function">
    <text evidence="9">Catalyzes the 2-thiolation of uridine at the wobble position (U34) of tRNA, leading to the formation of s(2)U34.</text>
</comment>
<feature type="domain" description="tRNA-specific 2-thiouridylase MnmA-like central" evidence="11">
    <location>
        <begin position="291"/>
        <end position="355"/>
    </location>
</feature>
<dbReference type="CDD" id="cd01998">
    <property type="entry name" value="MnmA_TRMU-like"/>
    <property type="match status" value="1"/>
</dbReference>
<dbReference type="Pfam" id="PF20259">
    <property type="entry name" value="tRNA_Me_trans_M"/>
    <property type="match status" value="1"/>
</dbReference>
<feature type="binding site" evidence="9">
    <location>
        <position position="53"/>
    </location>
    <ligand>
        <name>ATP</name>
        <dbReference type="ChEBI" id="CHEBI:30616"/>
    </ligand>
</feature>
<evidence type="ECO:0000259" key="11">
    <source>
        <dbReference type="Pfam" id="PF20259"/>
    </source>
</evidence>
<evidence type="ECO:0000313" key="13">
    <source>
        <dbReference type="Proteomes" id="UP000230214"/>
    </source>
</evidence>
<dbReference type="Gene3D" id="2.30.30.280">
    <property type="entry name" value="Adenine nucleotide alpha hydrolases-like domains"/>
    <property type="match status" value="1"/>
</dbReference>
<keyword evidence="4 9" id="KW-0547">Nucleotide-binding</keyword>
<dbReference type="EMBL" id="PCXU01000011">
    <property type="protein sequence ID" value="PIR43761.1"/>
    <property type="molecule type" value="Genomic_DNA"/>
</dbReference>
<dbReference type="PANTHER" id="PTHR11933:SF5">
    <property type="entry name" value="MITOCHONDRIAL TRNA-SPECIFIC 2-THIOURIDYLASE 1"/>
    <property type="match status" value="1"/>
</dbReference>
<dbReference type="InterPro" id="IPR046884">
    <property type="entry name" value="MnmA-like_central"/>
</dbReference>
<evidence type="ECO:0000256" key="9">
    <source>
        <dbReference type="HAMAP-Rule" id="MF_00144"/>
    </source>
</evidence>
<keyword evidence="9" id="KW-0963">Cytoplasm</keyword>
<dbReference type="Proteomes" id="UP000230214">
    <property type="component" value="Unassembled WGS sequence"/>
</dbReference>
<dbReference type="PANTHER" id="PTHR11933">
    <property type="entry name" value="TRNA 5-METHYLAMINOMETHYL-2-THIOURIDYLATE -METHYLTRANSFERASE"/>
    <property type="match status" value="1"/>
</dbReference>
<dbReference type="InterPro" id="IPR014729">
    <property type="entry name" value="Rossmann-like_a/b/a_fold"/>
</dbReference>
<dbReference type="Pfam" id="PF03054">
    <property type="entry name" value="tRNA_Me_trans"/>
    <property type="match status" value="2"/>
</dbReference>
<comment type="caution">
    <text evidence="9">Lacks conserved residue(s) required for the propagation of feature annotation.</text>
</comment>
<comment type="subcellular location">
    <subcellularLocation>
        <location evidence="9">Cytoplasm</location>
    </subcellularLocation>
</comment>
<dbReference type="AlphaFoldDB" id="A0A2H0RB47"/>
<dbReference type="GO" id="GO:0103016">
    <property type="term" value="F:tRNA-uridine 2-sulfurtransferase activity"/>
    <property type="evidence" value="ECO:0007669"/>
    <property type="project" value="UniProtKB-EC"/>
</dbReference>
<feature type="active site" description="Nucleophile" evidence="9">
    <location>
        <position position="116"/>
    </location>
</feature>
<dbReference type="GO" id="GO:0000049">
    <property type="term" value="F:tRNA binding"/>
    <property type="evidence" value="ECO:0007669"/>
    <property type="project" value="UniProtKB-KW"/>
</dbReference>
<dbReference type="EC" id="2.8.1.13" evidence="9"/>
<evidence type="ECO:0000256" key="1">
    <source>
        <dbReference type="ARBA" id="ARBA00022555"/>
    </source>
</evidence>
<evidence type="ECO:0000256" key="2">
    <source>
        <dbReference type="ARBA" id="ARBA00022679"/>
    </source>
</evidence>
<feature type="region of interest" description="Interaction with tRNA" evidence="9">
    <location>
        <begin position="223"/>
        <end position="225"/>
    </location>
</feature>
<protein>
    <recommendedName>
        <fullName evidence="9">tRNA-specific 2-thiouridylase MnmA</fullName>
        <ecNumber evidence="9">2.8.1.13</ecNumber>
    </recommendedName>
</protein>
<sequence>MNLQSSYQELLDKTSKKERKNINIYIGLSGGVDSSVGAYLLKKDGFNVKGIYMHCFSSDDPKCRANQNRADAIKVASFLKIPIEIWDFEKEYKKSVIDYFFSEYKKGNTPNPDILCNSEIKFKLFLNQALEKGADYVATGHYAKILYLENGKLQNTNSKQILISKPHDSKEIRNTSISNNNIVCYEYSKLKIKNLKSHNNSINDKLEERQNHYYIASGEDMWKDQSYFLSKVQNDVLNKILFPLGELYKNKIKGETLGYKSTRKIANSIRLPVCKKPDSTGICFLDGIDFQQFLRTKLSEKEGNVYNLTNQKIGTHKGICFYTIGQRHDFVIKKYIGKPLYVIRKDIKKNRLYVGTKENLYKNKLSINSVQLKIPENSFNSLVGDKKIFVRIRNLGDFCHVISFKKNKNNEFILRLEKPLFSIAPGQFAVFYYIDTFGKKNTEEKIIIGSGVIF</sequence>
<dbReference type="InterPro" id="IPR046885">
    <property type="entry name" value="MnmA-like_C"/>
</dbReference>
<dbReference type="Gene3D" id="2.40.30.10">
    <property type="entry name" value="Translation factors"/>
    <property type="match status" value="1"/>
</dbReference>
<keyword evidence="1 9" id="KW-0820">tRNA-binding</keyword>
<dbReference type="Pfam" id="PF20258">
    <property type="entry name" value="tRNA_Me_trans_C"/>
    <property type="match status" value="1"/>
</dbReference>
<accession>A0A2H0RB47</accession>
<feature type="site" description="Interaction with tRNA" evidence="9">
    <location>
        <position position="141"/>
    </location>
</feature>
<evidence type="ECO:0000256" key="8">
    <source>
        <dbReference type="ARBA" id="ARBA00051542"/>
    </source>
</evidence>
<dbReference type="GO" id="GO:0002143">
    <property type="term" value="P:tRNA wobble position uridine thiolation"/>
    <property type="evidence" value="ECO:0007669"/>
    <property type="project" value="TreeGrafter"/>
</dbReference>
<dbReference type="Gene3D" id="3.40.50.620">
    <property type="entry name" value="HUPs"/>
    <property type="match status" value="1"/>
</dbReference>
<keyword evidence="5 9" id="KW-0067">ATP-binding</keyword>
<reference evidence="12 13" key="1">
    <citation type="submission" date="2017-09" db="EMBL/GenBank/DDBJ databases">
        <title>Depth-based differentiation of microbial function through sediment-hosted aquifers and enrichment of novel symbionts in the deep terrestrial subsurface.</title>
        <authorList>
            <person name="Probst A.J."/>
            <person name="Ladd B."/>
            <person name="Jarett J.K."/>
            <person name="Geller-Mcgrath D.E."/>
            <person name="Sieber C.M."/>
            <person name="Emerson J.B."/>
            <person name="Anantharaman K."/>
            <person name="Thomas B.C."/>
            <person name="Malmstrom R."/>
            <person name="Stieglmeier M."/>
            <person name="Klingl A."/>
            <person name="Woyke T."/>
            <person name="Ryan C.M."/>
            <person name="Banfield J.F."/>
        </authorList>
    </citation>
    <scope>NUCLEOTIDE SEQUENCE [LARGE SCALE GENOMIC DNA]</scope>
    <source>
        <strain evidence="12">CG10_big_fil_rev_8_21_14_0_10_32_10</strain>
    </source>
</reference>
<evidence type="ECO:0000256" key="4">
    <source>
        <dbReference type="ARBA" id="ARBA00022741"/>
    </source>
</evidence>
<evidence type="ECO:0000256" key="3">
    <source>
        <dbReference type="ARBA" id="ARBA00022694"/>
    </source>
</evidence>
<name>A0A2H0RB47_UNCKA</name>
<keyword evidence="3 9" id="KW-0819">tRNA processing</keyword>
<comment type="catalytic activity">
    <reaction evidence="8 9">
        <text>S-sulfanyl-L-cysteinyl-[protein] + uridine(34) in tRNA + AH2 + ATP = 2-thiouridine(34) in tRNA + L-cysteinyl-[protein] + A + AMP + diphosphate + H(+)</text>
        <dbReference type="Rhea" id="RHEA:47032"/>
        <dbReference type="Rhea" id="RHEA-COMP:10131"/>
        <dbReference type="Rhea" id="RHEA-COMP:11726"/>
        <dbReference type="Rhea" id="RHEA-COMP:11727"/>
        <dbReference type="Rhea" id="RHEA-COMP:11728"/>
        <dbReference type="ChEBI" id="CHEBI:13193"/>
        <dbReference type="ChEBI" id="CHEBI:15378"/>
        <dbReference type="ChEBI" id="CHEBI:17499"/>
        <dbReference type="ChEBI" id="CHEBI:29950"/>
        <dbReference type="ChEBI" id="CHEBI:30616"/>
        <dbReference type="ChEBI" id="CHEBI:33019"/>
        <dbReference type="ChEBI" id="CHEBI:61963"/>
        <dbReference type="ChEBI" id="CHEBI:65315"/>
        <dbReference type="ChEBI" id="CHEBI:87170"/>
        <dbReference type="ChEBI" id="CHEBI:456215"/>
        <dbReference type="EC" id="2.8.1.13"/>
    </reaction>
</comment>
<gene>
    <name evidence="9" type="primary">mnmA</name>
    <name evidence="12" type="ORF">COV24_00790</name>
</gene>
<keyword evidence="6 9" id="KW-0694">RNA-binding</keyword>
<evidence type="ECO:0000256" key="6">
    <source>
        <dbReference type="ARBA" id="ARBA00022884"/>
    </source>
</evidence>
<evidence type="ECO:0000259" key="10">
    <source>
        <dbReference type="Pfam" id="PF20258"/>
    </source>
</evidence>
<comment type="similarity">
    <text evidence="9">Belongs to the MnmA/TRMU family.</text>
</comment>
<dbReference type="GO" id="GO:0005737">
    <property type="term" value="C:cytoplasm"/>
    <property type="evidence" value="ECO:0007669"/>
    <property type="project" value="UniProtKB-SubCell"/>
</dbReference>
<dbReference type="HAMAP" id="MF_00144">
    <property type="entry name" value="tRNA_thiouridyl_MnmA"/>
    <property type="match status" value="1"/>
</dbReference>
<dbReference type="SUPFAM" id="SSF52402">
    <property type="entry name" value="Adenine nucleotide alpha hydrolases-like"/>
    <property type="match status" value="1"/>
</dbReference>
<feature type="binding site" evidence="9">
    <location>
        <begin position="27"/>
        <end position="34"/>
    </location>
    <ligand>
        <name>ATP</name>
        <dbReference type="ChEBI" id="CHEBI:30616"/>
    </ligand>
</feature>
<proteinExistence type="inferred from homology"/>
<keyword evidence="2 9" id="KW-0808">Transferase</keyword>
<evidence type="ECO:0000256" key="5">
    <source>
        <dbReference type="ARBA" id="ARBA00022840"/>
    </source>
</evidence>
<feature type="active site" description="Cysteine persulfide intermediate" evidence="9">
    <location>
        <position position="283"/>
    </location>
</feature>
<dbReference type="InterPro" id="IPR023382">
    <property type="entry name" value="MnmA-like_central_sf"/>
</dbReference>
<feature type="binding site" evidence="9">
    <location>
        <position position="140"/>
    </location>
    <ligand>
        <name>ATP</name>
        <dbReference type="ChEBI" id="CHEBI:30616"/>
    </ligand>
</feature>
<feature type="site" description="Interaction with tRNA" evidence="9">
    <location>
        <position position="427"/>
    </location>
</feature>
<feature type="domain" description="tRNA-specific 2-thiouridylase MnmA-like C-terminal" evidence="10">
    <location>
        <begin position="387"/>
        <end position="453"/>
    </location>
</feature>
<organism evidence="12 13">
    <name type="scientific">candidate division WWE3 bacterium CG10_big_fil_rev_8_21_14_0_10_32_10</name>
    <dbReference type="NCBI Taxonomy" id="1975090"/>
    <lineage>
        <taxon>Bacteria</taxon>
        <taxon>Katanobacteria</taxon>
    </lineage>
</organism>
<dbReference type="InterPro" id="IPR004506">
    <property type="entry name" value="MnmA-like"/>
</dbReference>
<evidence type="ECO:0000313" key="12">
    <source>
        <dbReference type="EMBL" id="PIR43761.1"/>
    </source>
</evidence>
<comment type="caution">
    <text evidence="12">The sequence shown here is derived from an EMBL/GenBank/DDBJ whole genome shotgun (WGS) entry which is preliminary data.</text>
</comment>
<dbReference type="GO" id="GO:0005524">
    <property type="term" value="F:ATP binding"/>
    <property type="evidence" value="ECO:0007669"/>
    <property type="project" value="UniProtKB-KW"/>
</dbReference>
<feature type="region of interest" description="Interaction with target base in tRNA" evidence="9">
    <location>
        <begin position="111"/>
        <end position="113"/>
    </location>
</feature>
<keyword evidence="7" id="KW-1015">Disulfide bond</keyword>